<evidence type="ECO:0000256" key="1">
    <source>
        <dbReference type="SAM" id="MobiDB-lite"/>
    </source>
</evidence>
<gene>
    <name evidence="2" type="ORF">SCLCIDRAFT_477845</name>
</gene>
<evidence type="ECO:0000313" key="3">
    <source>
        <dbReference type="Proteomes" id="UP000053989"/>
    </source>
</evidence>
<reference evidence="3" key="2">
    <citation type="submission" date="2015-01" db="EMBL/GenBank/DDBJ databases">
        <title>Evolutionary Origins and Diversification of the Mycorrhizal Mutualists.</title>
        <authorList>
            <consortium name="DOE Joint Genome Institute"/>
            <consortium name="Mycorrhizal Genomics Consortium"/>
            <person name="Kohler A."/>
            <person name="Kuo A."/>
            <person name="Nagy L.G."/>
            <person name="Floudas D."/>
            <person name="Copeland A."/>
            <person name="Barry K.W."/>
            <person name="Cichocki N."/>
            <person name="Veneault-Fourrey C."/>
            <person name="LaButti K."/>
            <person name="Lindquist E.A."/>
            <person name="Lipzen A."/>
            <person name="Lundell T."/>
            <person name="Morin E."/>
            <person name="Murat C."/>
            <person name="Riley R."/>
            <person name="Ohm R."/>
            <person name="Sun H."/>
            <person name="Tunlid A."/>
            <person name="Henrissat B."/>
            <person name="Grigoriev I.V."/>
            <person name="Hibbett D.S."/>
            <person name="Martin F."/>
        </authorList>
    </citation>
    <scope>NUCLEOTIDE SEQUENCE [LARGE SCALE GENOMIC DNA]</scope>
    <source>
        <strain evidence="3">Foug A</strain>
    </source>
</reference>
<name>A0A0C3DA27_9AGAM</name>
<feature type="region of interest" description="Disordered" evidence="1">
    <location>
        <begin position="1"/>
        <end position="27"/>
    </location>
</feature>
<dbReference type="EMBL" id="KN822194">
    <property type="protein sequence ID" value="KIM52966.1"/>
    <property type="molecule type" value="Genomic_DNA"/>
</dbReference>
<dbReference type="Proteomes" id="UP000053989">
    <property type="component" value="Unassembled WGS sequence"/>
</dbReference>
<dbReference type="HOGENOM" id="CLU_1939381_0_0_1"/>
<evidence type="ECO:0000313" key="2">
    <source>
        <dbReference type="EMBL" id="KIM52966.1"/>
    </source>
</evidence>
<feature type="compositionally biased region" description="Low complexity" evidence="1">
    <location>
        <begin position="1"/>
        <end position="16"/>
    </location>
</feature>
<dbReference type="AlphaFoldDB" id="A0A0C3DA27"/>
<proteinExistence type="predicted"/>
<accession>A0A0C3DA27</accession>
<keyword evidence="3" id="KW-1185">Reference proteome</keyword>
<organism evidence="2 3">
    <name type="scientific">Scleroderma citrinum Foug A</name>
    <dbReference type="NCBI Taxonomy" id="1036808"/>
    <lineage>
        <taxon>Eukaryota</taxon>
        <taxon>Fungi</taxon>
        <taxon>Dikarya</taxon>
        <taxon>Basidiomycota</taxon>
        <taxon>Agaricomycotina</taxon>
        <taxon>Agaricomycetes</taxon>
        <taxon>Agaricomycetidae</taxon>
        <taxon>Boletales</taxon>
        <taxon>Sclerodermatineae</taxon>
        <taxon>Sclerodermataceae</taxon>
        <taxon>Scleroderma</taxon>
    </lineage>
</organism>
<protein>
    <submittedName>
        <fullName evidence="2">Uncharacterized protein</fullName>
    </submittedName>
</protein>
<reference evidence="2 3" key="1">
    <citation type="submission" date="2014-04" db="EMBL/GenBank/DDBJ databases">
        <authorList>
            <consortium name="DOE Joint Genome Institute"/>
            <person name="Kuo A."/>
            <person name="Kohler A."/>
            <person name="Nagy L.G."/>
            <person name="Floudas D."/>
            <person name="Copeland A."/>
            <person name="Barry K.W."/>
            <person name="Cichocki N."/>
            <person name="Veneault-Fourrey C."/>
            <person name="LaButti K."/>
            <person name="Lindquist E.A."/>
            <person name="Lipzen A."/>
            <person name="Lundell T."/>
            <person name="Morin E."/>
            <person name="Murat C."/>
            <person name="Sun H."/>
            <person name="Tunlid A."/>
            <person name="Henrissat B."/>
            <person name="Grigoriev I.V."/>
            <person name="Hibbett D.S."/>
            <person name="Martin F."/>
            <person name="Nordberg H.P."/>
            <person name="Cantor M.N."/>
            <person name="Hua S.X."/>
        </authorList>
    </citation>
    <scope>NUCLEOTIDE SEQUENCE [LARGE SCALE GENOMIC DNA]</scope>
    <source>
        <strain evidence="2 3">Foug A</strain>
    </source>
</reference>
<sequence length="130" mass="14134">MARSTSGTMSSTSSIESHQRPDQGWGIRKYNTPGQLRYTFGTIASSTSIDLIAVEIPLIIITRPPLSPLELHSMICPLSLPPKWIRPPGRLSSLCSASSVVNLSCDEASSIGALHCQINESRWPYFSCAT</sequence>
<dbReference type="InParanoid" id="A0A0C3DA27"/>